<dbReference type="GO" id="GO:0005788">
    <property type="term" value="C:endoplasmic reticulum lumen"/>
    <property type="evidence" value="ECO:0007669"/>
    <property type="project" value="UniProtKB-SubCell"/>
</dbReference>
<evidence type="ECO:0000256" key="4">
    <source>
        <dbReference type="ARBA" id="ARBA00022737"/>
    </source>
</evidence>
<protein>
    <recommendedName>
        <fullName evidence="10">Endoplasmic reticulum lectin 1</fullName>
    </recommendedName>
    <alternativeName>
        <fullName evidence="11">ER lectin</fullName>
    </alternativeName>
</protein>
<dbReference type="InterPro" id="IPR009011">
    <property type="entry name" value="Man6P_isomerase_rcpt-bd_dom_sf"/>
</dbReference>
<evidence type="ECO:0000256" key="2">
    <source>
        <dbReference type="ARBA" id="ARBA00004319"/>
    </source>
</evidence>
<dbReference type="GO" id="GO:0006914">
    <property type="term" value="P:autophagy"/>
    <property type="evidence" value="ECO:0007669"/>
    <property type="project" value="TreeGrafter"/>
</dbReference>
<evidence type="ECO:0000256" key="11">
    <source>
        <dbReference type="ARBA" id="ARBA00041661"/>
    </source>
</evidence>
<evidence type="ECO:0000256" key="12">
    <source>
        <dbReference type="PROSITE-ProRule" id="PRU01006"/>
    </source>
</evidence>
<comment type="similarity">
    <text evidence="9">Belongs to the VAM6/VPS39 family.</text>
</comment>
<evidence type="ECO:0000313" key="16">
    <source>
        <dbReference type="EMBL" id="KAK2174049.1"/>
    </source>
</evidence>
<dbReference type="Gene3D" id="2.70.130.10">
    <property type="entry name" value="Mannose-6-phosphate receptor binding domain"/>
    <property type="match status" value="2"/>
</dbReference>
<dbReference type="PANTHER" id="PTHR12894">
    <property type="entry name" value="CNH DOMAIN CONTAINING"/>
    <property type="match status" value="1"/>
</dbReference>
<dbReference type="InterPro" id="IPR019452">
    <property type="entry name" value="VPS39/TGF_beta_rcpt-assoc_1"/>
</dbReference>
<evidence type="ECO:0000256" key="7">
    <source>
        <dbReference type="ARBA" id="ARBA00023157"/>
    </source>
</evidence>
<comment type="subcellular location">
    <subcellularLocation>
        <location evidence="1">Endomembrane system</location>
        <topology evidence="1">Peripheral membrane protein</topology>
    </subcellularLocation>
    <subcellularLocation>
        <location evidence="2">Endoplasmic reticulum lumen</location>
    </subcellularLocation>
</comment>
<evidence type="ECO:0000313" key="17">
    <source>
        <dbReference type="Proteomes" id="UP001209878"/>
    </source>
</evidence>
<evidence type="ECO:0000259" key="14">
    <source>
        <dbReference type="PROSITE" id="PS50219"/>
    </source>
</evidence>
<evidence type="ECO:0000256" key="13">
    <source>
        <dbReference type="SAM" id="MobiDB-lite"/>
    </source>
</evidence>
<evidence type="ECO:0000256" key="1">
    <source>
        <dbReference type="ARBA" id="ARBA00004184"/>
    </source>
</evidence>
<evidence type="ECO:0000256" key="3">
    <source>
        <dbReference type="ARBA" id="ARBA00022729"/>
    </source>
</evidence>
<organism evidence="16 17">
    <name type="scientific">Ridgeia piscesae</name>
    <name type="common">Tubeworm</name>
    <dbReference type="NCBI Taxonomy" id="27915"/>
    <lineage>
        <taxon>Eukaryota</taxon>
        <taxon>Metazoa</taxon>
        <taxon>Spiralia</taxon>
        <taxon>Lophotrochozoa</taxon>
        <taxon>Annelida</taxon>
        <taxon>Polychaeta</taxon>
        <taxon>Sedentaria</taxon>
        <taxon>Canalipalpata</taxon>
        <taxon>Sabellida</taxon>
        <taxon>Siboglinidae</taxon>
        <taxon>Ridgeia</taxon>
    </lineage>
</organism>
<dbReference type="InterPro" id="IPR000547">
    <property type="entry name" value="Clathrin_H-chain/VPS_repeat"/>
</dbReference>
<dbReference type="SUPFAM" id="SSF50978">
    <property type="entry name" value="WD40 repeat-like"/>
    <property type="match status" value="1"/>
</dbReference>
<evidence type="ECO:0000256" key="9">
    <source>
        <dbReference type="ARBA" id="ARBA00038201"/>
    </source>
</evidence>
<dbReference type="InterPro" id="IPR001180">
    <property type="entry name" value="CNH_dom"/>
</dbReference>
<evidence type="ECO:0000259" key="15">
    <source>
        <dbReference type="PROSITE" id="PS51914"/>
    </source>
</evidence>
<keyword evidence="4" id="KW-0677">Repeat</keyword>
<dbReference type="Pfam" id="PF10366">
    <property type="entry name" value="Vps39_1"/>
    <property type="match status" value="1"/>
</dbReference>
<evidence type="ECO:0000256" key="8">
    <source>
        <dbReference type="ARBA" id="ARBA00037585"/>
    </source>
</evidence>
<comment type="function">
    <text evidence="8">Probable lectin that binds selectively to improperly folded lumenal proteins. May function in endoplasmic reticulum quality control and endoplasmic reticulum-associated degradation (ERAD) of both non-glycosylated proteins and glycoproteins.</text>
</comment>
<keyword evidence="17" id="KW-1185">Reference proteome</keyword>
<accession>A0AAD9KLZ0</accession>
<dbReference type="FunFam" id="2.70.130.10:FF:000003">
    <property type="entry name" value="Endoplasmic reticulum lectin 1"/>
    <property type="match status" value="1"/>
</dbReference>
<comment type="caution">
    <text evidence="16">The sequence shown here is derived from an EMBL/GenBank/DDBJ whole genome shotgun (WGS) entry which is preliminary data.</text>
</comment>
<dbReference type="InterPro" id="IPR036322">
    <property type="entry name" value="WD40_repeat_dom_sf"/>
</dbReference>
<dbReference type="SUPFAM" id="SSF50911">
    <property type="entry name" value="Mannose 6-phosphate receptor domain"/>
    <property type="match status" value="2"/>
</dbReference>
<dbReference type="PROSITE" id="PS51914">
    <property type="entry name" value="MRH"/>
    <property type="match status" value="2"/>
</dbReference>
<dbReference type="GO" id="GO:0016020">
    <property type="term" value="C:membrane"/>
    <property type="evidence" value="ECO:0007669"/>
    <property type="project" value="TreeGrafter"/>
</dbReference>
<dbReference type="InterPro" id="IPR032914">
    <property type="entry name" value="Vam6/VPS39/TRAP1"/>
</dbReference>
<feature type="domain" description="CNH" evidence="14">
    <location>
        <begin position="15"/>
        <end position="289"/>
    </location>
</feature>
<feature type="compositionally biased region" description="Basic and acidic residues" evidence="13">
    <location>
        <begin position="993"/>
        <end position="1006"/>
    </location>
</feature>
<feature type="domain" description="MRH" evidence="15">
    <location>
        <begin position="1169"/>
        <end position="1293"/>
    </location>
</feature>
<dbReference type="Proteomes" id="UP001209878">
    <property type="component" value="Unassembled WGS sequence"/>
</dbReference>
<keyword evidence="7" id="KW-1015">Disulfide bond</keyword>
<dbReference type="PROSITE" id="PS50236">
    <property type="entry name" value="CHCR"/>
    <property type="match status" value="1"/>
</dbReference>
<dbReference type="Pfam" id="PF07915">
    <property type="entry name" value="PRKCSH"/>
    <property type="match status" value="2"/>
</dbReference>
<evidence type="ECO:0000256" key="6">
    <source>
        <dbReference type="ARBA" id="ARBA00023136"/>
    </source>
</evidence>
<dbReference type="PROSITE" id="PS50219">
    <property type="entry name" value="CNH"/>
    <property type="match status" value="1"/>
</dbReference>
<dbReference type="PANTHER" id="PTHR12894:SF49">
    <property type="entry name" value="VAM6_VPS39-LIKE PROTEIN"/>
    <property type="match status" value="1"/>
</dbReference>
<sequence>MHEAYEAAPILEKLPLHIESVACYNNTLLVGTKQGQLLVYTVQPTGSHEPRFNVLLERANKAFSKKPITQLAVVPEYHILISLSDSVVSVHDLTVFAQITCLTKSRGATLFAVDLQQKQQLIGGDIQYSLRMCVAVKRKLQLYHWKNRDFHELVTDLSVPDIPKAMAWCKDSLCVGFKRDYFLIQVNSGTLKDLFPCGSNMEPMVTRLQDDRLALGRDQMTIFIDSEGMPTQKYALTWNDIPSIMSYQQPYIISVLPKYVEIRTIDPRLLIQSIELMKPRLICQCSGQVYIASTNHVWRLAPVPITMQIKDLLQNKEFELALQLANMTEEATEEKQRRIQHIRNLFAFDLFLQHRFDESLKIFAELGTDPSHVIGLYPNLLPQDFRKQLEYPDRLPDLQGVELEKGLMALIEYLTQKRNDFNKNMSKEAVVSAIVEGSSNHPSKRQLSQIIDTTLLKCYLQTNDALVAPLLRLKDNRCHLEESERVLKERHKFSELIILYEKKGLHRKALDLLLRESQKVHSPLKGHDTTVQYLQRLGVENLQLIFEYAEWVVRENPDDGLKIFTEDMTEVETLPRDLVLDYLERTAPALIIPYLEHVVWTWSDESPSFHNILSIKYKDAVSVLMEEDSCQSDGLPLVKAGEEPGEVGVMRAKLIAFLSASIFYQPDRLLAHFPLDGFFEERAILLGHLGRHEQALAIYVHVLQDRHLALQYCAMYYDAEKEGSKDVFLHLLKMYLRPPDPKAMGLLSSTSSIPLDTEPNMEAALQLLEEHANKLNTTKVLEVLPADTRVSDIAVFLESVMAERAAQKRCCQVLKSLLYAEHLQVQEQQMFYHRMKCTITDEKLCQVCRKRIGNSAFARYPNGVVVHYYCCKNPKVCPLDISWPGPINLDTPPPGTSTVVMTTPDQEKYKCFIPPEVNDSDKNEESTYDGPDEKELLTPLLLQTSCSYRIDNYWTYELCHGRFLRQYHEEKEAGKKLKVQQYFLGYGDISTAKEKTTEPPETESDKKKHRKKKVPLQKVEGLEIPYYAIEFKGGTTCDLTGQPRRVSIHYVCQPDGKGEIYELKETSTCEYEMVVLTSLLCSHPAYQSKKDPVSQILCHALPGSPKRPRSLDNLETEMVQARYNPHVSEVRGVPKKATTTYTVDGDVAKRVSVDVSTNKLLIQEFLNGDYCVRGGVGWWKHELCLGKKVTQFHKEQGTKADNIVLGTWNVQTHLDWLEKHPNKKPKPLSQRRTISHFYGNGDICDVTGQPRQVEVRLKCKDGQKSSDAVGIYLVESSTCVYLLVVESSILCPIIAKADENGLVSHLKVVKDLTNWQPCILLHLPHTTGTSY</sequence>
<dbReference type="InterPro" id="IPR044865">
    <property type="entry name" value="MRH_dom"/>
</dbReference>
<proteinExistence type="inferred from homology"/>
<keyword evidence="6" id="KW-0472">Membrane</keyword>
<dbReference type="SMART" id="SM00036">
    <property type="entry name" value="CNH"/>
    <property type="match status" value="1"/>
</dbReference>
<gene>
    <name evidence="16" type="ORF">NP493_828g02034</name>
</gene>
<dbReference type="Pfam" id="PF10367">
    <property type="entry name" value="zf-Vps39_C"/>
    <property type="match status" value="1"/>
</dbReference>
<evidence type="ECO:0000256" key="10">
    <source>
        <dbReference type="ARBA" id="ARBA00041108"/>
    </source>
</evidence>
<keyword evidence="5" id="KW-0256">Endoplasmic reticulum</keyword>
<dbReference type="InterPro" id="IPR019453">
    <property type="entry name" value="VPS39/TGFA1_Znf"/>
</dbReference>
<dbReference type="Pfam" id="PF00780">
    <property type="entry name" value="CNH"/>
    <property type="match status" value="1"/>
</dbReference>
<feature type="region of interest" description="Disordered" evidence="13">
    <location>
        <begin position="993"/>
        <end position="1014"/>
    </location>
</feature>
<dbReference type="FunFam" id="2.70.130.10:FF:000001">
    <property type="entry name" value="Endoplasmic reticulum lectin 1"/>
    <property type="match status" value="1"/>
</dbReference>
<name>A0AAD9KLZ0_RIDPI</name>
<evidence type="ECO:0000256" key="5">
    <source>
        <dbReference type="ARBA" id="ARBA00022824"/>
    </source>
</evidence>
<feature type="repeat" description="CHCR" evidence="12">
    <location>
        <begin position="567"/>
        <end position="740"/>
    </location>
</feature>
<dbReference type="GO" id="GO:0034058">
    <property type="term" value="P:endosomal vesicle fusion"/>
    <property type="evidence" value="ECO:0007669"/>
    <property type="project" value="TreeGrafter"/>
</dbReference>
<dbReference type="InterPro" id="IPR012913">
    <property type="entry name" value="OS9-like_dom"/>
</dbReference>
<keyword evidence="3" id="KW-0732">Signal</keyword>
<dbReference type="EMBL" id="JAODUO010000831">
    <property type="protein sequence ID" value="KAK2174049.1"/>
    <property type="molecule type" value="Genomic_DNA"/>
</dbReference>
<reference evidence="16" key="1">
    <citation type="journal article" date="2023" name="Mol. Biol. Evol.">
        <title>Third-Generation Sequencing Reveals the Adaptive Role of the Epigenome in Three Deep-Sea Polychaetes.</title>
        <authorList>
            <person name="Perez M."/>
            <person name="Aroh O."/>
            <person name="Sun Y."/>
            <person name="Lan Y."/>
            <person name="Juniper S.K."/>
            <person name="Young C.R."/>
            <person name="Angers B."/>
            <person name="Qian P.Y."/>
        </authorList>
    </citation>
    <scope>NUCLEOTIDE SEQUENCE</scope>
    <source>
        <strain evidence="16">R07B-5</strain>
    </source>
</reference>
<feature type="domain" description="MRH" evidence="15">
    <location>
        <begin position="944"/>
        <end position="1083"/>
    </location>
</feature>
<dbReference type="GO" id="GO:0006886">
    <property type="term" value="P:intracellular protein transport"/>
    <property type="evidence" value="ECO:0007669"/>
    <property type="project" value="UniProtKB-UniRule"/>
</dbReference>